<protein>
    <submittedName>
        <fullName evidence="1">Uncharacterized protein</fullName>
    </submittedName>
</protein>
<dbReference type="PANTHER" id="PTHR35368">
    <property type="entry name" value="HYDROPEROXIDE REDUCTASE"/>
    <property type="match status" value="1"/>
</dbReference>
<dbReference type="InterPro" id="IPR003718">
    <property type="entry name" value="OsmC/Ohr_fam"/>
</dbReference>
<evidence type="ECO:0000313" key="1">
    <source>
        <dbReference type="EMBL" id="KZN97915.1"/>
    </source>
</evidence>
<dbReference type="InterPro" id="IPR036102">
    <property type="entry name" value="OsmC/Ohrsf"/>
</dbReference>
<accession>A0A161YVB5</accession>
<comment type="caution">
    <text evidence="1">The sequence shown here is derived from an EMBL/GenBank/DDBJ whole genome shotgun (WGS) entry which is preliminary data.</text>
</comment>
<proteinExistence type="predicted"/>
<evidence type="ECO:0000313" key="2">
    <source>
        <dbReference type="Proteomes" id="UP000076476"/>
    </source>
</evidence>
<dbReference type="OrthoDB" id="1433018at2"/>
<dbReference type="InterPro" id="IPR015946">
    <property type="entry name" value="KH_dom-like_a/b"/>
</dbReference>
<dbReference type="AlphaFoldDB" id="A0A163Z8A0"/>
<keyword evidence="2" id="KW-1185">Reference proteome</keyword>
<dbReference type="PANTHER" id="PTHR35368:SF1">
    <property type="entry name" value="HYDROPEROXIDE REDUCTASE"/>
    <property type="match status" value="1"/>
</dbReference>
<gene>
    <name evidence="1" type="ORF">AZI98_00910</name>
</gene>
<dbReference type="Pfam" id="PF02566">
    <property type="entry name" value="OsmC"/>
    <property type="match status" value="1"/>
</dbReference>
<dbReference type="Gene3D" id="3.30.300.20">
    <property type="match status" value="1"/>
</dbReference>
<reference evidence="1 2" key="1">
    <citation type="submission" date="2016-04" db="EMBL/GenBank/DDBJ databases">
        <title>Draft genome sequence of Aeribacillus pallidus 8m3 from petroleum reservoir.</title>
        <authorList>
            <person name="Poltaraus A.B."/>
            <person name="Nazina T.N."/>
            <person name="Tourova T.P."/>
            <person name="Malakho S.M."/>
            <person name="Korshunova A.V."/>
            <person name="Sokolova D.S."/>
        </authorList>
    </citation>
    <scope>NUCLEOTIDE SEQUENCE [LARGE SCALE GENOMIC DNA]</scope>
    <source>
        <strain evidence="1 2">8m3</strain>
    </source>
</reference>
<name>A0A163Z8A0_9BACI</name>
<dbReference type="Proteomes" id="UP000076476">
    <property type="component" value="Unassembled WGS sequence"/>
</dbReference>
<dbReference type="InterPro" id="IPR052924">
    <property type="entry name" value="OsmC/Ohr_hydroprdx_reductase"/>
</dbReference>
<accession>A0A163Z8A0</accession>
<dbReference type="RefSeq" id="WP_063386415.1">
    <property type="nucleotide sequence ID" value="NZ_LVHY01000106.1"/>
</dbReference>
<organism evidence="1 2">
    <name type="scientific">Aeribacillus pallidus</name>
    <dbReference type="NCBI Taxonomy" id="33936"/>
    <lineage>
        <taxon>Bacteria</taxon>
        <taxon>Bacillati</taxon>
        <taxon>Bacillota</taxon>
        <taxon>Bacilli</taxon>
        <taxon>Bacillales</taxon>
        <taxon>Bacillaceae</taxon>
        <taxon>Aeribacillus</taxon>
    </lineage>
</organism>
<sequence length="171" mass="18622">MAKSCFQVNIGAFDQFIKDVNNDPEKGKVTFKTTTEWQGGAVSKTTARDFVLHTDEPASLGGTDSAADPVELLLASIATCFSIGFVTQAAKRGIDFSDVIIETEGDLDLRGYFGLDKSIRPGYTNIRYKVKVKSDASIEQLEELRQLAHELSPMIETVVNGVDITGSVEKI</sequence>
<dbReference type="SUPFAM" id="SSF82784">
    <property type="entry name" value="OsmC-like"/>
    <property type="match status" value="1"/>
</dbReference>
<dbReference type="EMBL" id="LWBR01000003">
    <property type="protein sequence ID" value="KZN97915.1"/>
    <property type="molecule type" value="Genomic_DNA"/>
</dbReference>